<dbReference type="EMBL" id="CP045798">
    <property type="protein sequence ID" value="QNB45581.1"/>
    <property type="molecule type" value="Genomic_DNA"/>
</dbReference>
<evidence type="ECO:0000256" key="1">
    <source>
        <dbReference type="SAM" id="Phobius"/>
    </source>
</evidence>
<feature type="transmembrane region" description="Helical" evidence="1">
    <location>
        <begin position="7"/>
        <end position="27"/>
    </location>
</feature>
<sequence>MLKAIGLFFIIILGISLLPIKLFFHFYREPNLILIEANIRVWFIPIRIKLVNPMTGLFWNLSRNRPWKKKPPEDLRAANLPWARFFARLWRLYKISRGVYLGTFQFIKKIAKPVKVKKLRIYTEIGLEDAAETAIVVGVVWGLLGNIYSQMAKFFDMGCAQNELAVIPNFKRTNLVVVDYSCIFELRMGHIIIVIYQLLKYIGQIRNLLRGVSA</sequence>
<proteinExistence type="predicted"/>
<evidence type="ECO:0000313" key="2">
    <source>
        <dbReference type="EMBL" id="QNB45581.1"/>
    </source>
</evidence>
<accession>A0A7G6E0H7</accession>
<evidence type="ECO:0000313" key="3">
    <source>
        <dbReference type="Proteomes" id="UP000515847"/>
    </source>
</evidence>
<dbReference type="OrthoDB" id="1953500at2"/>
<reference evidence="2 3" key="1">
    <citation type="journal article" date="2019" name="Front. Microbiol.">
        <title>Thermoanaerosceptrum fracticalcis gen. nov. sp. nov., a Novel Fumarate-Fermenting Microorganism From a Deep Fractured Carbonate Aquifer of the US Great Basin.</title>
        <authorList>
            <person name="Hamilton-Brehm S.D."/>
            <person name="Stewart L.E."/>
            <person name="Zavarin M."/>
            <person name="Caldwell M."/>
            <person name="Lawson P.A."/>
            <person name="Onstott T.C."/>
            <person name="Grzymski J."/>
            <person name="Neveux I."/>
            <person name="Lollar B.S."/>
            <person name="Russell C.E."/>
            <person name="Moser D.P."/>
        </authorList>
    </citation>
    <scope>NUCLEOTIDE SEQUENCE [LARGE SCALE GENOMIC DNA]</scope>
    <source>
        <strain evidence="2 3">DRI-13</strain>
    </source>
</reference>
<dbReference type="InterPro" id="IPR021338">
    <property type="entry name" value="DUF2953"/>
</dbReference>
<dbReference type="KEGG" id="tfr:BR63_04160"/>
<dbReference type="RefSeq" id="WP_051965609.1">
    <property type="nucleotide sequence ID" value="NZ_CP045798.1"/>
</dbReference>
<gene>
    <name evidence="2" type="ORF">BR63_04160</name>
</gene>
<protein>
    <submittedName>
        <fullName evidence="2">DUF2953 domain-containing protein</fullName>
    </submittedName>
</protein>
<organism evidence="2 3">
    <name type="scientific">Thermanaerosceptrum fracticalcis</name>
    <dbReference type="NCBI Taxonomy" id="1712410"/>
    <lineage>
        <taxon>Bacteria</taxon>
        <taxon>Bacillati</taxon>
        <taxon>Bacillota</taxon>
        <taxon>Clostridia</taxon>
        <taxon>Eubacteriales</taxon>
        <taxon>Peptococcaceae</taxon>
        <taxon>Thermanaerosceptrum</taxon>
    </lineage>
</organism>
<keyword evidence="3" id="KW-1185">Reference proteome</keyword>
<name>A0A7G6E0H7_THEFR</name>
<keyword evidence="1" id="KW-0472">Membrane</keyword>
<dbReference type="AlphaFoldDB" id="A0A7G6E0H7"/>
<keyword evidence="1" id="KW-1133">Transmembrane helix</keyword>
<dbReference type="Proteomes" id="UP000515847">
    <property type="component" value="Chromosome"/>
</dbReference>
<keyword evidence="1" id="KW-0812">Transmembrane</keyword>
<dbReference type="Pfam" id="PF11167">
    <property type="entry name" value="DUF2953"/>
    <property type="match status" value="1"/>
</dbReference>